<feature type="region of interest" description="Disordered" evidence="9">
    <location>
        <begin position="1"/>
        <end position="23"/>
    </location>
</feature>
<dbReference type="EMBL" id="ML119108">
    <property type="protein sequence ID" value="RPB16715.1"/>
    <property type="molecule type" value="Genomic_DNA"/>
</dbReference>
<dbReference type="PANTHER" id="PTHR45638:SF24">
    <property type="entry name" value="CYCLIC NUCLEOTIDE-BINDING DOMAIN PROTEIN (AFU_ORTHOLOGUE AFUA_2G03170)"/>
    <property type="match status" value="1"/>
</dbReference>
<keyword evidence="13" id="KW-1185">Reference proteome</keyword>
<feature type="region of interest" description="Disordered" evidence="9">
    <location>
        <begin position="391"/>
        <end position="440"/>
    </location>
</feature>
<dbReference type="Gene3D" id="3.80.10.10">
    <property type="entry name" value="Ribonuclease Inhibitor"/>
    <property type="match status" value="2"/>
</dbReference>
<dbReference type="Proteomes" id="UP000277580">
    <property type="component" value="Unassembled WGS sequence"/>
</dbReference>
<dbReference type="GO" id="GO:0005221">
    <property type="term" value="F:intracellularly cyclic nucleotide-activated monoatomic cation channel activity"/>
    <property type="evidence" value="ECO:0007669"/>
    <property type="project" value="InterPro"/>
</dbReference>
<dbReference type="Pfam" id="PF16643">
    <property type="entry name" value="cNMPbd_u2"/>
    <property type="match status" value="1"/>
</dbReference>
<proteinExistence type="predicted"/>
<dbReference type="InterPro" id="IPR018490">
    <property type="entry name" value="cNMP-bd_dom_sf"/>
</dbReference>
<dbReference type="SUPFAM" id="SSF52047">
    <property type="entry name" value="RNI-like"/>
    <property type="match status" value="1"/>
</dbReference>
<evidence type="ECO:0000259" key="10">
    <source>
        <dbReference type="PROSITE" id="PS50042"/>
    </source>
</evidence>
<evidence type="ECO:0000256" key="5">
    <source>
        <dbReference type="ARBA" id="ARBA00023065"/>
    </source>
</evidence>
<organism evidence="12 13">
    <name type="scientific">Morchella conica CCBAS932</name>
    <dbReference type="NCBI Taxonomy" id="1392247"/>
    <lineage>
        <taxon>Eukaryota</taxon>
        <taxon>Fungi</taxon>
        <taxon>Dikarya</taxon>
        <taxon>Ascomycota</taxon>
        <taxon>Pezizomycotina</taxon>
        <taxon>Pezizomycetes</taxon>
        <taxon>Pezizales</taxon>
        <taxon>Morchellaceae</taxon>
        <taxon>Morchella</taxon>
    </lineage>
</organism>
<evidence type="ECO:0000256" key="2">
    <source>
        <dbReference type="ARBA" id="ARBA00022448"/>
    </source>
</evidence>
<evidence type="ECO:0000256" key="8">
    <source>
        <dbReference type="ARBA" id="ARBA00023303"/>
    </source>
</evidence>
<dbReference type="PROSITE" id="PS50181">
    <property type="entry name" value="FBOX"/>
    <property type="match status" value="1"/>
</dbReference>
<dbReference type="STRING" id="1392247.A0A3N4LFK0"/>
<dbReference type="Gene3D" id="2.60.120.10">
    <property type="entry name" value="Jelly Rolls"/>
    <property type="match status" value="2"/>
</dbReference>
<dbReference type="FunFam" id="2.60.120.10:FF:000057">
    <property type="entry name" value="Cyclic nucleotide-binding domain protein"/>
    <property type="match status" value="1"/>
</dbReference>
<dbReference type="InterPro" id="IPR001810">
    <property type="entry name" value="F-box_dom"/>
</dbReference>
<evidence type="ECO:0000259" key="11">
    <source>
        <dbReference type="PROSITE" id="PS50181"/>
    </source>
</evidence>
<dbReference type="SUPFAM" id="SSF81383">
    <property type="entry name" value="F-box domain"/>
    <property type="match status" value="1"/>
</dbReference>
<keyword evidence="5" id="KW-0406">Ion transport</keyword>
<dbReference type="SMART" id="SM00367">
    <property type="entry name" value="LRR_CC"/>
    <property type="match status" value="7"/>
</dbReference>
<accession>A0A3N4LFK0</accession>
<feature type="domain" description="F-box" evidence="11">
    <location>
        <begin position="521"/>
        <end position="568"/>
    </location>
</feature>
<dbReference type="Pfam" id="PF25372">
    <property type="entry name" value="DUF7885"/>
    <property type="match status" value="1"/>
</dbReference>
<sequence>MHHRRRGPPIVLSPAPDGPNGHVSTVQIVHHFESQTNPAKPARPSPLTTQNGMPLDLLERLRSFPLFLSAPEEFLSAVATHLRPQLHAPRDYILTEGGDAKAMYWLVRGAVAVTSRDGESTYAELRPGAFFGEIGILMDIPRTATIIARSRCLLVVLTKEALQRELPNFPAVERAIREEAEERLTLLNKKKQERESNRVRVGGVKRSVDSDGDLDLENGRAAEGGNRGLYSQGLTPGSPWVSSSALGSGQVNVRQLLKELPLFANLPQENLHFLGLSAQPRTFGPFQNIIQQNSLGREIYFIVRGEVEVVDESVTDPIKNRVKARLRKGQHFGEVTALSLAPRRTATVRSITYVESLVIEGDVLAELWKKCPPEVQQQLESTARHRMDADGENLVMTDAPPTPTIAKLDLSDRQNSPRVSQEPLKVVASPHDGNLVEPFDPDPYLPINFEAFGAKSRRGSLAPPPQQSAGTSGNSSPTEEEASPLSGVTAPSPMKSKHATTPPEHHSAPKRARILSRKPSRFNIGQFGDDILIHIFKHMELHELMRVRQVSAHWTKLLCNSPYLLQTLDLRPYNRVINDAVLINAIAPFVGHRPSLIDISNCFHISDEGFTVLAQTCGANVKTWKMKSVWDITGQAILEMSNRAKGLEEIDLSNCRKVSDTLLARVVGWVVPEFHPMYAEQQAAAAAANKQPLIFPPPGTVIGCPNLRRLTLSYCKHVTDRTMSHLAAHASKRLEHVDLTRCTTITDQGFQSWSMTRFEKLRSLCLADCTYLTDSAVVFLTNAAKGLRVLDLSFCCALSDTATEVLSLGCPHLSILKLSFCGSAVSDSSLRAIGLHLLELRELSVRGCVRVTGVGVEAVVEGCHNLEVFDVSQCKNLIRWIENGGVEKCTQLWRRNIRFEIVAVDVVAGDRRR</sequence>
<dbReference type="AlphaFoldDB" id="A0A3N4LFK0"/>
<evidence type="ECO:0000313" key="13">
    <source>
        <dbReference type="Proteomes" id="UP000277580"/>
    </source>
</evidence>
<dbReference type="Pfam" id="PF00646">
    <property type="entry name" value="F-box"/>
    <property type="match status" value="1"/>
</dbReference>
<evidence type="ECO:0000313" key="12">
    <source>
        <dbReference type="EMBL" id="RPB16715.1"/>
    </source>
</evidence>
<protein>
    <submittedName>
        <fullName evidence="12">RNI-like protein</fullName>
    </submittedName>
</protein>
<dbReference type="InterPro" id="IPR050866">
    <property type="entry name" value="CNG_cation_channel"/>
</dbReference>
<comment type="subcellular location">
    <subcellularLocation>
        <location evidence="1">Membrane</location>
        <topology evidence="1">Multi-pass membrane protein</topology>
    </subcellularLocation>
</comment>
<feature type="domain" description="Cyclic nucleotide-binding" evidence="10">
    <location>
        <begin position="66"/>
        <end position="183"/>
    </location>
</feature>
<dbReference type="PANTHER" id="PTHR45638">
    <property type="entry name" value="CYCLIC NUCLEOTIDE-GATED CATION CHANNEL SUBUNIT A"/>
    <property type="match status" value="1"/>
</dbReference>
<evidence type="ECO:0000256" key="4">
    <source>
        <dbReference type="ARBA" id="ARBA00022989"/>
    </source>
</evidence>
<feature type="region of interest" description="Disordered" evidence="9">
    <location>
        <begin position="197"/>
        <end position="228"/>
    </location>
</feature>
<dbReference type="InterPro" id="IPR032675">
    <property type="entry name" value="LRR_dom_sf"/>
</dbReference>
<feature type="region of interest" description="Disordered" evidence="9">
    <location>
        <begin position="456"/>
        <end position="515"/>
    </location>
</feature>
<dbReference type="PROSITE" id="PS50042">
    <property type="entry name" value="CNMP_BINDING_3"/>
    <property type="match status" value="2"/>
</dbReference>
<dbReference type="InterPro" id="IPR018488">
    <property type="entry name" value="cNMP-bd_CS"/>
</dbReference>
<evidence type="ECO:0000256" key="3">
    <source>
        <dbReference type="ARBA" id="ARBA00022692"/>
    </source>
</evidence>
<dbReference type="CDD" id="cd09917">
    <property type="entry name" value="F-box_SF"/>
    <property type="match status" value="1"/>
</dbReference>
<reference evidence="12 13" key="1">
    <citation type="journal article" date="2018" name="Nat. Ecol. Evol.">
        <title>Pezizomycetes genomes reveal the molecular basis of ectomycorrhizal truffle lifestyle.</title>
        <authorList>
            <person name="Murat C."/>
            <person name="Payen T."/>
            <person name="Noel B."/>
            <person name="Kuo A."/>
            <person name="Morin E."/>
            <person name="Chen J."/>
            <person name="Kohler A."/>
            <person name="Krizsan K."/>
            <person name="Balestrini R."/>
            <person name="Da Silva C."/>
            <person name="Montanini B."/>
            <person name="Hainaut M."/>
            <person name="Levati E."/>
            <person name="Barry K.W."/>
            <person name="Belfiori B."/>
            <person name="Cichocki N."/>
            <person name="Clum A."/>
            <person name="Dockter R.B."/>
            <person name="Fauchery L."/>
            <person name="Guy J."/>
            <person name="Iotti M."/>
            <person name="Le Tacon F."/>
            <person name="Lindquist E.A."/>
            <person name="Lipzen A."/>
            <person name="Malagnac F."/>
            <person name="Mello A."/>
            <person name="Molinier V."/>
            <person name="Miyauchi S."/>
            <person name="Poulain J."/>
            <person name="Riccioni C."/>
            <person name="Rubini A."/>
            <person name="Sitrit Y."/>
            <person name="Splivallo R."/>
            <person name="Traeger S."/>
            <person name="Wang M."/>
            <person name="Zifcakova L."/>
            <person name="Wipf D."/>
            <person name="Zambonelli A."/>
            <person name="Paolocci F."/>
            <person name="Nowrousian M."/>
            <person name="Ottonello S."/>
            <person name="Baldrian P."/>
            <person name="Spatafora J.W."/>
            <person name="Henrissat B."/>
            <person name="Nagy L.G."/>
            <person name="Aury J.M."/>
            <person name="Wincker P."/>
            <person name="Grigoriev I.V."/>
            <person name="Bonfante P."/>
            <person name="Martin F.M."/>
        </authorList>
    </citation>
    <scope>NUCLEOTIDE SEQUENCE [LARGE SCALE GENOMIC DNA]</scope>
    <source>
        <strain evidence="12 13">CCBAS932</strain>
    </source>
</reference>
<dbReference type="CDD" id="cd00038">
    <property type="entry name" value="CAP_ED"/>
    <property type="match status" value="2"/>
</dbReference>
<dbReference type="InterPro" id="IPR057207">
    <property type="entry name" value="FBXL15_LRR"/>
</dbReference>
<evidence type="ECO:0000256" key="7">
    <source>
        <dbReference type="ARBA" id="ARBA00023286"/>
    </source>
</evidence>
<feature type="domain" description="Cyclic nucleotide-binding" evidence="10">
    <location>
        <begin position="262"/>
        <end position="385"/>
    </location>
</feature>
<evidence type="ECO:0000256" key="6">
    <source>
        <dbReference type="ARBA" id="ARBA00023136"/>
    </source>
</evidence>
<keyword evidence="7" id="KW-1071">Ligand-gated ion channel</keyword>
<keyword evidence="6" id="KW-0472">Membrane</keyword>
<keyword evidence="4" id="KW-1133">Transmembrane helix</keyword>
<name>A0A3N4LFK0_9PEZI</name>
<dbReference type="InterPro" id="IPR014710">
    <property type="entry name" value="RmlC-like_jellyroll"/>
</dbReference>
<evidence type="ECO:0000256" key="1">
    <source>
        <dbReference type="ARBA" id="ARBA00004141"/>
    </source>
</evidence>
<gene>
    <name evidence="12" type="ORF">P167DRAFT_480930</name>
</gene>
<dbReference type="InterPro" id="IPR000595">
    <property type="entry name" value="cNMP-bd_dom"/>
</dbReference>
<dbReference type="GO" id="GO:0044877">
    <property type="term" value="F:protein-containing complex binding"/>
    <property type="evidence" value="ECO:0007669"/>
    <property type="project" value="TreeGrafter"/>
</dbReference>
<dbReference type="InterPro" id="IPR036047">
    <property type="entry name" value="F-box-like_dom_sf"/>
</dbReference>
<dbReference type="GO" id="GO:0016020">
    <property type="term" value="C:membrane"/>
    <property type="evidence" value="ECO:0007669"/>
    <property type="project" value="UniProtKB-SubCell"/>
</dbReference>
<keyword evidence="3" id="KW-0812">Transmembrane</keyword>
<dbReference type="PROSITE" id="PS00889">
    <property type="entry name" value="CNMP_BINDING_2"/>
    <property type="match status" value="1"/>
</dbReference>
<dbReference type="SMART" id="SM00100">
    <property type="entry name" value="cNMP"/>
    <property type="match status" value="2"/>
</dbReference>
<evidence type="ECO:0000256" key="9">
    <source>
        <dbReference type="SAM" id="MobiDB-lite"/>
    </source>
</evidence>
<keyword evidence="2" id="KW-0813">Transport</keyword>
<dbReference type="OrthoDB" id="421226at2759"/>
<feature type="compositionally biased region" description="Polar residues" evidence="9">
    <location>
        <begin position="467"/>
        <end position="477"/>
    </location>
</feature>
<dbReference type="SUPFAM" id="SSF51206">
    <property type="entry name" value="cAMP-binding domain-like"/>
    <property type="match status" value="2"/>
</dbReference>
<dbReference type="InParanoid" id="A0A3N4LFK0"/>
<keyword evidence="8" id="KW-0407">Ion channel</keyword>
<dbReference type="Pfam" id="PF00027">
    <property type="entry name" value="cNMP_binding"/>
    <property type="match status" value="2"/>
</dbReference>
<dbReference type="InterPro" id="IPR006553">
    <property type="entry name" value="Leu-rich_rpt_Cys-con_subtyp"/>
</dbReference>